<dbReference type="InterPro" id="IPR013005">
    <property type="entry name" value="Ribosomal_uL4-like"/>
</dbReference>
<evidence type="ECO:0000256" key="6">
    <source>
        <dbReference type="SAM" id="MobiDB-lite"/>
    </source>
</evidence>
<dbReference type="PANTHER" id="PTHR10746:SF6">
    <property type="entry name" value="LARGE RIBOSOMAL SUBUNIT PROTEIN UL4M"/>
    <property type="match status" value="1"/>
</dbReference>
<name>A0A2S8ST00_9BACT</name>
<comment type="subunit">
    <text evidence="5">Part of the 50S ribosomal subunit.</text>
</comment>
<feature type="region of interest" description="Disordered" evidence="6">
    <location>
        <begin position="45"/>
        <end position="102"/>
    </location>
</feature>
<accession>A0A2S8ST00</accession>
<evidence type="ECO:0000313" key="8">
    <source>
        <dbReference type="Proteomes" id="UP000237684"/>
    </source>
</evidence>
<dbReference type="Proteomes" id="UP000237684">
    <property type="component" value="Unassembled WGS sequence"/>
</dbReference>
<dbReference type="GO" id="GO:1990904">
    <property type="term" value="C:ribonucleoprotein complex"/>
    <property type="evidence" value="ECO:0007669"/>
    <property type="project" value="UniProtKB-KW"/>
</dbReference>
<dbReference type="OrthoDB" id="9803201at2"/>
<reference evidence="7 8" key="1">
    <citation type="journal article" date="2018" name="Syst. Appl. Microbiol.">
        <title>Abditibacterium utsteinense sp. nov., the first cultivated member of candidate phylum FBP, isolated from ice-free Antarctic soil samples.</title>
        <authorList>
            <person name="Tahon G."/>
            <person name="Tytgat B."/>
            <person name="Lebbe L."/>
            <person name="Carlier A."/>
            <person name="Willems A."/>
        </authorList>
    </citation>
    <scope>NUCLEOTIDE SEQUENCE [LARGE SCALE GENOMIC DNA]</scope>
    <source>
        <strain evidence="7 8">LMG 29911</strain>
    </source>
</reference>
<dbReference type="AlphaFoldDB" id="A0A2S8ST00"/>
<evidence type="ECO:0000256" key="4">
    <source>
        <dbReference type="ARBA" id="ARBA00035244"/>
    </source>
</evidence>
<evidence type="ECO:0000256" key="3">
    <source>
        <dbReference type="ARBA" id="ARBA00023274"/>
    </source>
</evidence>
<protein>
    <recommendedName>
        <fullName evidence="4 5">Large ribosomal subunit protein uL4</fullName>
    </recommendedName>
</protein>
<dbReference type="GO" id="GO:0003735">
    <property type="term" value="F:structural constituent of ribosome"/>
    <property type="evidence" value="ECO:0007669"/>
    <property type="project" value="InterPro"/>
</dbReference>
<proteinExistence type="inferred from homology"/>
<comment type="function">
    <text evidence="5">Forms part of the polypeptide exit tunnel.</text>
</comment>
<dbReference type="InParanoid" id="A0A2S8ST00"/>
<evidence type="ECO:0000256" key="2">
    <source>
        <dbReference type="ARBA" id="ARBA00022980"/>
    </source>
</evidence>
<organism evidence="7 8">
    <name type="scientific">Abditibacterium utsteinense</name>
    <dbReference type="NCBI Taxonomy" id="1960156"/>
    <lineage>
        <taxon>Bacteria</taxon>
        <taxon>Pseudomonadati</taxon>
        <taxon>Abditibacteriota</taxon>
        <taxon>Abditibacteriia</taxon>
        <taxon>Abditibacteriales</taxon>
        <taxon>Abditibacteriaceae</taxon>
        <taxon>Abditibacterium</taxon>
    </lineage>
</organism>
<dbReference type="Gene3D" id="3.40.1370.10">
    <property type="match status" value="1"/>
</dbReference>
<comment type="caution">
    <text evidence="7">The sequence shown here is derived from an EMBL/GenBank/DDBJ whole genome shotgun (WGS) entry which is preliminary data.</text>
</comment>
<sequence length="214" mass="23460">MADIKIFDGQGQSTGTLQAPDKLSNANAKVTLVHQVMVAELAGARQGTHKVKRRDEVAGSGVKIRRQKGTGRSRQGDKRVPHMRGGGVVHGPVPRDYSQNTPRKMRQSAFRTALNSRLQNDRIFVIDGLSMEKPKTKDFLKLLGTLGLGDYKLLVLTSLGEENIARSGNNLPRVQMQSVNQTGLVDVLKYDAILCTKSAWNELSERVAGKGELE</sequence>
<dbReference type="FunCoup" id="A0A2S8ST00">
    <property type="interactions" value="464"/>
</dbReference>
<dbReference type="GO" id="GO:0006412">
    <property type="term" value="P:translation"/>
    <property type="evidence" value="ECO:0007669"/>
    <property type="project" value="UniProtKB-UniRule"/>
</dbReference>
<dbReference type="InterPro" id="IPR023574">
    <property type="entry name" value="Ribosomal_uL4_dom_sf"/>
</dbReference>
<dbReference type="Pfam" id="PF00573">
    <property type="entry name" value="Ribosomal_L4"/>
    <property type="match status" value="1"/>
</dbReference>
<dbReference type="EMBL" id="NIGF01000008">
    <property type="protein sequence ID" value="PQV63944.1"/>
    <property type="molecule type" value="Genomic_DNA"/>
</dbReference>
<dbReference type="PANTHER" id="PTHR10746">
    <property type="entry name" value="50S RIBOSOMAL PROTEIN L4"/>
    <property type="match status" value="1"/>
</dbReference>
<keyword evidence="8" id="KW-1185">Reference proteome</keyword>
<dbReference type="GO" id="GO:0019843">
    <property type="term" value="F:rRNA binding"/>
    <property type="evidence" value="ECO:0007669"/>
    <property type="project" value="UniProtKB-UniRule"/>
</dbReference>
<comment type="function">
    <text evidence="5">One of the primary rRNA binding proteins, this protein initially binds near the 5'-end of the 23S rRNA. It is important during the early stages of 50S assembly. It makes multiple contacts with different domains of the 23S rRNA in the assembled 50S subunit and ribosome.</text>
</comment>
<keyword evidence="3 5" id="KW-0687">Ribonucleoprotein</keyword>
<evidence type="ECO:0000256" key="1">
    <source>
        <dbReference type="ARBA" id="ARBA00010528"/>
    </source>
</evidence>
<dbReference type="GO" id="GO:0005840">
    <property type="term" value="C:ribosome"/>
    <property type="evidence" value="ECO:0007669"/>
    <property type="project" value="UniProtKB-KW"/>
</dbReference>
<keyword evidence="5" id="KW-0694">RNA-binding</keyword>
<evidence type="ECO:0000313" key="7">
    <source>
        <dbReference type="EMBL" id="PQV63944.1"/>
    </source>
</evidence>
<dbReference type="SUPFAM" id="SSF52166">
    <property type="entry name" value="Ribosomal protein L4"/>
    <property type="match status" value="1"/>
</dbReference>
<keyword evidence="2 5" id="KW-0689">Ribosomal protein</keyword>
<dbReference type="InterPro" id="IPR002136">
    <property type="entry name" value="Ribosomal_uL4"/>
</dbReference>
<gene>
    <name evidence="5" type="primary">rplD</name>
    <name evidence="7" type="ORF">B1R32_108155</name>
</gene>
<dbReference type="RefSeq" id="WP_105483777.1">
    <property type="nucleotide sequence ID" value="NZ_NIGF01000008.1"/>
</dbReference>
<evidence type="ECO:0000256" key="5">
    <source>
        <dbReference type="HAMAP-Rule" id="MF_01328"/>
    </source>
</evidence>
<dbReference type="NCBIfam" id="TIGR03953">
    <property type="entry name" value="rplD_bact"/>
    <property type="match status" value="1"/>
</dbReference>
<dbReference type="HAMAP" id="MF_01328_B">
    <property type="entry name" value="Ribosomal_uL4_B"/>
    <property type="match status" value="1"/>
</dbReference>
<keyword evidence="5" id="KW-0699">rRNA-binding</keyword>
<comment type="similarity">
    <text evidence="1 5">Belongs to the universal ribosomal protein uL4 family.</text>
</comment>